<dbReference type="EMBL" id="JABEQN010000012">
    <property type="protein sequence ID" value="MBB2194124.1"/>
    <property type="molecule type" value="Genomic_DNA"/>
</dbReference>
<proteinExistence type="predicted"/>
<gene>
    <name evidence="3" type="ORF">HLH25_10825</name>
    <name evidence="2" type="ORF">HLH26_10640</name>
</gene>
<evidence type="ECO:0000313" key="4">
    <source>
        <dbReference type="Proteomes" id="UP000540490"/>
    </source>
</evidence>
<dbReference type="EMBL" id="JABEQO010000012">
    <property type="protein sequence ID" value="MBB2164988.1"/>
    <property type="molecule type" value="Genomic_DNA"/>
</dbReference>
<feature type="region of interest" description="Disordered" evidence="1">
    <location>
        <begin position="152"/>
        <end position="199"/>
    </location>
</feature>
<evidence type="ECO:0000313" key="2">
    <source>
        <dbReference type="EMBL" id="MBB2164988.1"/>
    </source>
</evidence>
<dbReference type="Proteomes" id="UP000561077">
    <property type="component" value="Unassembled WGS sequence"/>
</dbReference>
<evidence type="ECO:0000256" key="1">
    <source>
        <dbReference type="SAM" id="MobiDB-lite"/>
    </source>
</evidence>
<evidence type="ECO:0000313" key="5">
    <source>
        <dbReference type="Proteomes" id="UP000561077"/>
    </source>
</evidence>
<name>A0A7W4ILB7_9PROT</name>
<dbReference type="Proteomes" id="UP000540490">
    <property type="component" value="Unassembled WGS sequence"/>
</dbReference>
<evidence type="ECO:0000313" key="3">
    <source>
        <dbReference type="EMBL" id="MBB2194124.1"/>
    </source>
</evidence>
<protein>
    <submittedName>
        <fullName evidence="2">Uncharacterized protein</fullName>
    </submittedName>
</protein>
<comment type="caution">
    <text evidence="2">The sequence shown here is derived from an EMBL/GenBank/DDBJ whole genome shotgun (WGS) entry which is preliminary data.</text>
</comment>
<dbReference type="AlphaFoldDB" id="A0A7W4ILB7"/>
<reference evidence="4 5" key="1">
    <citation type="submission" date="2020-04" db="EMBL/GenBank/DDBJ databases">
        <title>Description of novel Gluconacetobacter.</title>
        <authorList>
            <person name="Sombolestani A."/>
        </authorList>
    </citation>
    <scope>NUCLEOTIDE SEQUENCE [LARGE SCALE GENOMIC DNA]</scope>
    <source>
        <strain evidence="3 4">LMG 1728</strain>
        <strain evidence="2 5">LMG 1731</strain>
    </source>
</reference>
<dbReference type="RefSeq" id="WP_182974078.1">
    <property type="nucleotide sequence ID" value="NZ_JABEQN010000012.1"/>
</dbReference>
<keyword evidence="4" id="KW-1185">Reference proteome</keyword>
<sequence length="243" mass="25686">MPVSSVTTQTGTYSSADIAEGEIVFVTTSGQPDRAEASSDIITLSQAGLAFLTGSPTHGESSQSSSQTALARLDQDIQSSRRTIRAMAEQWVDRLTAQIRQLMLMEAFTAPKALAGELAQLAHQLAVAVQQYAQNQGSAPSLANIGAMVTTTAQPPAQDHQSTPDVPDQTASPDPASGSTSQTGQGATATNDNQAFQQSVRTLAKQMEALLHAARHHLKKQPDSDIQAAQRALNEVEQTLPQL</sequence>
<organism evidence="2 5">
    <name type="scientific">Gluconacetobacter dulcium</name>
    <dbReference type="NCBI Taxonomy" id="2729096"/>
    <lineage>
        <taxon>Bacteria</taxon>
        <taxon>Pseudomonadati</taxon>
        <taxon>Pseudomonadota</taxon>
        <taxon>Alphaproteobacteria</taxon>
        <taxon>Acetobacterales</taxon>
        <taxon>Acetobacteraceae</taxon>
        <taxon>Gluconacetobacter</taxon>
    </lineage>
</organism>
<accession>A0A7W4ILB7</accession>